<evidence type="ECO:0000256" key="1">
    <source>
        <dbReference type="ARBA" id="ARBA00006018"/>
    </source>
</evidence>
<keyword evidence="3" id="KW-1185">Reference proteome</keyword>
<dbReference type="Proteomes" id="UP000323166">
    <property type="component" value="Unassembled WGS sequence"/>
</dbReference>
<proteinExistence type="inferred from homology"/>
<name>A0A5S4ZRE8_9FIRM</name>
<comment type="similarity">
    <text evidence="1">Belongs to the HupF/HypC family.</text>
</comment>
<evidence type="ECO:0000313" key="3">
    <source>
        <dbReference type="Proteomes" id="UP000323166"/>
    </source>
</evidence>
<dbReference type="SUPFAM" id="SSF159127">
    <property type="entry name" value="HupF/HypC-like"/>
    <property type="match status" value="1"/>
</dbReference>
<dbReference type="GO" id="GO:1902670">
    <property type="term" value="F:carbon dioxide binding"/>
    <property type="evidence" value="ECO:0007669"/>
    <property type="project" value="TreeGrafter"/>
</dbReference>
<dbReference type="EMBL" id="VNHM01000008">
    <property type="protein sequence ID" value="TYO95404.1"/>
    <property type="molecule type" value="Genomic_DNA"/>
</dbReference>
<dbReference type="PANTHER" id="PTHR35177:SF2">
    <property type="entry name" value="HYDROGENASE MATURATION FACTOR HYBG"/>
    <property type="match status" value="1"/>
</dbReference>
<dbReference type="NCBIfam" id="TIGR00074">
    <property type="entry name" value="hypC_hupF"/>
    <property type="match status" value="1"/>
</dbReference>
<dbReference type="GO" id="GO:0051604">
    <property type="term" value="P:protein maturation"/>
    <property type="evidence" value="ECO:0007669"/>
    <property type="project" value="TreeGrafter"/>
</dbReference>
<dbReference type="Pfam" id="PF01455">
    <property type="entry name" value="HupF_HypC"/>
    <property type="match status" value="1"/>
</dbReference>
<protein>
    <submittedName>
        <fullName evidence="2">Hydrogenase maturation protein HypC</fullName>
    </submittedName>
</protein>
<accession>A0A5S4ZRE8</accession>
<gene>
    <name evidence="2" type="ORF">LX24_01755</name>
</gene>
<dbReference type="PRINTS" id="PR00445">
    <property type="entry name" value="HUPFHYPC"/>
</dbReference>
<dbReference type="AlphaFoldDB" id="A0A5S4ZRE8"/>
<comment type="caution">
    <text evidence="2">The sequence shown here is derived from an EMBL/GenBank/DDBJ whole genome shotgun (WGS) entry which is preliminary data.</text>
</comment>
<dbReference type="PANTHER" id="PTHR35177">
    <property type="entry name" value="HYDROGENASE MATURATION FACTOR HYBG"/>
    <property type="match status" value="1"/>
</dbReference>
<organism evidence="2 3">
    <name type="scientific">Desulfallas thermosapovorans DSM 6562</name>
    <dbReference type="NCBI Taxonomy" id="1121431"/>
    <lineage>
        <taxon>Bacteria</taxon>
        <taxon>Bacillati</taxon>
        <taxon>Bacillota</taxon>
        <taxon>Clostridia</taxon>
        <taxon>Eubacteriales</taxon>
        <taxon>Desulfallaceae</taxon>
        <taxon>Desulfallas</taxon>
    </lineage>
</organism>
<dbReference type="Gene3D" id="2.30.30.140">
    <property type="match status" value="1"/>
</dbReference>
<evidence type="ECO:0000313" key="2">
    <source>
        <dbReference type="EMBL" id="TYO95404.1"/>
    </source>
</evidence>
<reference evidence="2 3" key="1">
    <citation type="submission" date="2019-07" db="EMBL/GenBank/DDBJ databases">
        <title>Genomic Encyclopedia of Type Strains, Phase I: the one thousand microbial genomes (KMG-I) project.</title>
        <authorList>
            <person name="Kyrpides N."/>
        </authorList>
    </citation>
    <scope>NUCLEOTIDE SEQUENCE [LARGE SCALE GENOMIC DNA]</scope>
    <source>
        <strain evidence="2 3">DSM 6562</strain>
    </source>
</reference>
<dbReference type="GO" id="GO:0005506">
    <property type="term" value="F:iron ion binding"/>
    <property type="evidence" value="ECO:0007669"/>
    <property type="project" value="TreeGrafter"/>
</dbReference>
<sequence>MCLGIPAMVVEVPEKQWAVIEVEGVRRKVGLHLVGEVAPGDYLMVHAGFAVEKLELAEAEARLAIWKELLDFERAEEA</sequence>
<dbReference type="InterPro" id="IPR001109">
    <property type="entry name" value="Hydrogenase_HupF/HypC"/>
</dbReference>